<dbReference type="PANTHER" id="PTHR13538">
    <property type="entry name" value="N-ACETYLTRANSFERASE 6"/>
    <property type="match status" value="1"/>
</dbReference>
<dbReference type="RefSeq" id="WP_301730334.1">
    <property type="nucleotide sequence ID" value="NZ_JBGCUC010000008.1"/>
</dbReference>
<sequence>MEIVVTDNPSLPDEEFVIDNLWKHNSQFDEVDITPLFLTLRDEQNQILGGLVARTWWQGLEVQYLWVGEAARGQGKGRELMIKAEEVARNRGCRMSYVDTFDFQAKGFYEKLGYNVYGSMEGYLGKYTRFYLQKMF</sequence>
<keyword evidence="3" id="KW-1185">Reference proteome</keyword>
<dbReference type="SUPFAM" id="SSF55729">
    <property type="entry name" value="Acyl-CoA N-acyltransferases (Nat)"/>
    <property type="match status" value="1"/>
</dbReference>
<keyword evidence="2" id="KW-0012">Acyltransferase</keyword>
<accession>A0ABW7CL94</accession>
<gene>
    <name evidence="2" type="ORF">AB3U87_10545</name>
</gene>
<dbReference type="InterPro" id="IPR039840">
    <property type="entry name" value="NAA80"/>
</dbReference>
<dbReference type="InterPro" id="IPR016181">
    <property type="entry name" value="Acyl_CoA_acyltransferase"/>
</dbReference>
<dbReference type="Proteomes" id="UP001605250">
    <property type="component" value="Unassembled WGS sequence"/>
</dbReference>
<dbReference type="PROSITE" id="PS51186">
    <property type="entry name" value="GNAT"/>
    <property type="match status" value="1"/>
</dbReference>
<dbReference type="CDD" id="cd04301">
    <property type="entry name" value="NAT_SF"/>
    <property type="match status" value="1"/>
</dbReference>
<proteinExistence type="predicted"/>
<evidence type="ECO:0000313" key="2">
    <source>
        <dbReference type="EMBL" id="MFG6076798.1"/>
    </source>
</evidence>
<dbReference type="Gene3D" id="3.40.630.30">
    <property type="match status" value="1"/>
</dbReference>
<keyword evidence="2" id="KW-0808">Transferase</keyword>
<dbReference type="GO" id="GO:0016746">
    <property type="term" value="F:acyltransferase activity"/>
    <property type="evidence" value="ECO:0007669"/>
    <property type="project" value="UniProtKB-KW"/>
</dbReference>
<reference evidence="2 3" key="1">
    <citation type="submission" date="2024-07" db="EMBL/GenBank/DDBJ databases">
        <title>Novel bacterial strain Erwinia sp. OPT-41 promoting growth of various crops.</title>
        <authorList>
            <person name="Egorshina A."/>
            <person name="Lukyantsev M.A."/>
            <person name="Golubev S.N."/>
            <person name="Muratova A.Y."/>
            <person name="Bulygina E.A."/>
        </authorList>
    </citation>
    <scope>NUCLEOTIDE SEQUENCE [LARGE SCALE GENOMIC DNA]</scope>
    <source>
        <strain evidence="2 3">OPT-41</strain>
    </source>
</reference>
<evidence type="ECO:0000259" key="1">
    <source>
        <dbReference type="PROSITE" id="PS51186"/>
    </source>
</evidence>
<dbReference type="EC" id="2.3.-.-" evidence="2"/>
<organism evidence="2 3">
    <name type="scientific">Erwinia plantamica</name>
    <dbReference type="NCBI Taxonomy" id="3237104"/>
    <lineage>
        <taxon>Bacteria</taxon>
        <taxon>Pseudomonadati</taxon>
        <taxon>Pseudomonadota</taxon>
        <taxon>Gammaproteobacteria</taxon>
        <taxon>Enterobacterales</taxon>
        <taxon>Erwiniaceae</taxon>
        <taxon>Erwinia</taxon>
    </lineage>
</organism>
<feature type="domain" description="N-acetyltransferase" evidence="1">
    <location>
        <begin position="1"/>
        <end position="136"/>
    </location>
</feature>
<dbReference type="PANTHER" id="PTHR13538:SF4">
    <property type="entry name" value="N-ALPHA-ACETYLTRANSFERASE 80"/>
    <property type="match status" value="1"/>
</dbReference>
<evidence type="ECO:0000313" key="3">
    <source>
        <dbReference type="Proteomes" id="UP001605250"/>
    </source>
</evidence>
<dbReference type="Pfam" id="PF00583">
    <property type="entry name" value="Acetyltransf_1"/>
    <property type="match status" value="1"/>
</dbReference>
<name>A0ABW7CL94_9GAMM</name>
<protein>
    <submittedName>
        <fullName evidence="2">GNAT family N-acetyltransferase</fullName>
        <ecNumber evidence="2">2.3.-.-</ecNumber>
    </submittedName>
</protein>
<dbReference type="EMBL" id="JBGCUC010000008">
    <property type="protein sequence ID" value="MFG6076798.1"/>
    <property type="molecule type" value="Genomic_DNA"/>
</dbReference>
<comment type="caution">
    <text evidence="2">The sequence shown here is derived from an EMBL/GenBank/DDBJ whole genome shotgun (WGS) entry which is preliminary data.</text>
</comment>
<dbReference type="InterPro" id="IPR000182">
    <property type="entry name" value="GNAT_dom"/>
</dbReference>